<dbReference type="AlphaFoldDB" id="A0A0S4KRB2"/>
<dbReference type="GO" id="GO:0071972">
    <property type="term" value="F:peptidoglycan L,D-transpeptidase activity"/>
    <property type="evidence" value="ECO:0007669"/>
    <property type="project" value="TreeGrafter"/>
</dbReference>
<name>A0A0S4KRB2_9BACT</name>
<comment type="pathway">
    <text evidence="1 7">Cell wall biogenesis; peptidoglycan biosynthesis.</text>
</comment>
<dbReference type="InterPro" id="IPR050979">
    <property type="entry name" value="LD-transpeptidase"/>
</dbReference>
<evidence type="ECO:0000256" key="3">
    <source>
        <dbReference type="ARBA" id="ARBA00022679"/>
    </source>
</evidence>
<organism evidence="9 10">
    <name type="scientific">Candidatus Nitrospira inopinata</name>
    <dbReference type="NCBI Taxonomy" id="1715989"/>
    <lineage>
        <taxon>Bacteria</taxon>
        <taxon>Pseudomonadati</taxon>
        <taxon>Nitrospirota</taxon>
        <taxon>Nitrospiria</taxon>
        <taxon>Nitrospirales</taxon>
        <taxon>Nitrospiraceae</taxon>
        <taxon>Nitrospira</taxon>
    </lineage>
</organism>
<dbReference type="OrthoDB" id="9787225at2"/>
<dbReference type="Pfam" id="PF03734">
    <property type="entry name" value="YkuD"/>
    <property type="match status" value="1"/>
</dbReference>
<protein>
    <recommendedName>
        <fullName evidence="8">L,D-TPase catalytic domain-containing protein</fullName>
    </recommendedName>
</protein>
<keyword evidence="4 7" id="KW-0133">Cell shape</keyword>
<dbReference type="GO" id="GO:0008360">
    <property type="term" value="P:regulation of cell shape"/>
    <property type="evidence" value="ECO:0007669"/>
    <property type="project" value="UniProtKB-UniRule"/>
</dbReference>
<feature type="active site" description="Nucleophile" evidence="7">
    <location>
        <position position="201"/>
    </location>
</feature>
<evidence type="ECO:0000313" key="9">
    <source>
        <dbReference type="EMBL" id="CUQ65885.1"/>
    </source>
</evidence>
<dbReference type="GO" id="GO:0005576">
    <property type="term" value="C:extracellular region"/>
    <property type="evidence" value="ECO:0007669"/>
    <property type="project" value="TreeGrafter"/>
</dbReference>
<evidence type="ECO:0000256" key="5">
    <source>
        <dbReference type="ARBA" id="ARBA00022984"/>
    </source>
</evidence>
<reference evidence="10" key="1">
    <citation type="submission" date="2015-09" db="EMBL/GenBank/DDBJ databases">
        <authorList>
            <person name="Daims H."/>
        </authorList>
    </citation>
    <scope>NUCLEOTIDE SEQUENCE [LARGE SCALE GENOMIC DNA]</scope>
</reference>
<dbReference type="GO" id="GO:0016740">
    <property type="term" value="F:transferase activity"/>
    <property type="evidence" value="ECO:0007669"/>
    <property type="project" value="UniProtKB-KW"/>
</dbReference>
<proteinExistence type="inferred from homology"/>
<evidence type="ECO:0000256" key="4">
    <source>
        <dbReference type="ARBA" id="ARBA00022960"/>
    </source>
</evidence>
<dbReference type="GO" id="GO:0071555">
    <property type="term" value="P:cell wall organization"/>
    <property type="evidence" value="ECO:0007669"/>
    <property type="project" value="UniProtKB-UniRule"/>
</dbReference>
<evidence type="ECO:0000259" key="8">
    <source>
        <dbReference type="PROSITE" id="PS52029"/>
    </source>
</evidence>
<keyword evidence="10" id="KW-1185">Reference proteome</keyword>
<feature type="domain" description="L,D-TPase catalytic" evidence="8">
    <location>
        <begin position="81"/>
        <end position="225"/>
    </location>
</feature>
<dbReference type="STRING" id="1715989.NITINOP_0910"/>
<dbReference type="KEGG" id="nio:NITINOP_0910"/>
<feature type="active site" description="Proton donor/acceptor" evidence="7">
    <location>
        <position position="185"/>
    </location>
</feature>
<dbReference type="InterPro" id="IPR005490">
    <property type="entry name" value="LD_TPept_cat_dom"/>
</dbReference>
<dbReference type="UniPathway" id="UPA00219"/>
<evidence type="ECO:0000256" key="7">
    <source>
        <dbReference type="PROSITE-ProRule" id="PRU01373"/>
    </source>
</evidence>
<accession>A0A0S4KRB2</accession>
<dbReference type="CDD" id="cd16913">
    <property type="entry name" value="YkuD_like"/>
    <property type="match status" value="1"/>
</dbReference>
<gene>
    <name evidence="9" type="ORF">NITINOP_0910</name>
</gene>
<dbReference type="SUPFAM" id="SSF141523">
    <property type="entry name" value="L,D-transpeptidase catalytic domain-like"/>
    <property type="match status" value="1"/>
</dbReference>
<evidence type="ECO:0000256" key="2">
    <source>
        <dbReference type="ARBA" id="ARBA00005992"/>
    </source>
</evidence>
<keyword evidence="5 7" id="KW-0573">Peptidoglycan synthesis</keyword>
<dbReference type="Proteomes" id="UP000066284">
    <property type="component" value="Chromosome 1"/>
</dbReference>
<keyword evidence="6 7" id="KW-0961">Cell wall biogenesis/degradation</keyword>
<dbReference type="Gene3D" id="2.40.440.10">
    <property type="entry name" value="L,D-transpeptidase catalytic domain-like"/>
    <property type="match status" value="1"/>
</dbReference>
<dbReference type="GO" id="GO:0018104">
    <property type="term" value="P:peptidoglycan-protein cross-linking"/>
    <property type="evidence" value="ECO:0007669"/>
    <property type="project" value="TreeGrafter"/>
</dbReference>
<dbReference type="PROSITE" id="PS52029">
    <property type="entry name" value="LD_TPASE"/>
    <property type="match status" value="1"/>
</dbReference>
<evidence type="ECO:0000313" key="10">
    <source>
        <dbReference type="Proteomes" id="UP000066284"/>
    </source>
</evidence>
<dbReference type="RefSeq" id="WP_062483568.1">
    <property type="nucleotide sequence ID" value="NZ_LN885086.1"/>
</dbReference>
<dbReference type="PANTHER" id="PTHR30582">
    <property type="entry name" value="L,D-TRANSPEPTIDASE"/>
    <property type="match status" value="1"/>
</dbReference>
<dbReference type="InterPro" id="IPR038063">
    <property type="entry name" value="Transpep_catalytic_dom"/>
</dbReference>
<evidence type="ECO:0000256" key="1">
    <source>
        <dbReference type="ARBA" id="ARBA00004752"/>
    </source>
</evidence>
<evidence type="ECO:0000256" key="6">
    <source>
        <dbReference type="ARBA" id="ARBA00023316"/>
    </source>
</evidence>
<dbReference type="EMBL" id="LN885086">
    <property type="protein sequence ID" value="CUQ65885.1"/>
    <property type="molecule type" value="Genomic_DNA"/>
</dbReference>
<keyword evidence="3" id="KW-0808">Transferase</keyword>
<sequence>MNSVAAYRFVICSSLFLGGLLSAKPLTLSLSQNSESVSPAPASSVLPSAGSQADPLPSLSALQARYKALSKQLSRLKPQEPYILVDTARNHLYLKQRDDVLMDALASTGSGTILPKPGGTTDQWVFDTPRGEFFVQSKLLNPAWVKPDWAFIEEGLEVPRNQADRVEQGVLGAYALGFGKGYFIHGTLYTRLLGKNVTHGCIRLNDDDLKRIYRVARIGTPIIIF</sequence>
<comment type="similarity">
    <text evidence="2">Belongs to the YkuD family.</text>
</comment>